<dbReference type="EC" id="2.7.13.3" evidence="14"/>
<dbReference type="SUPFAM" id="SSF55874">
    <property type="entry name" value="ATPase domain of HSP90 chaperone/DNA topoisomerase II/histidine kinase"/>
    <property type="match status" value="1"/>
</dbReference>
<evidence type="ECO:0000256" key="12">
    <source>
        <dbReference type="ARBA" id="ARBA00023012"/>
    </source>
</evidence>
<dbReference type="InterPro" id="IPR029095">
    <property type="entry name" value="NarX-like_N"/>
</dbReference>
<keyword evidence="7 16" id="KW-0812">Transmembrane</keyword>
<feature type="domain" description="Histidine kinase" evidence="17">
    <location>
        <begin position="410"/>
        <end position="606"/>
    </location>
</feature>
<keyword evidence="6 14" id="KW-0808">Transferase</keyword>
<dbReference type="CDD" id="cd16917">
    <property type="entry name" value="HATPase_UhpB-NarQ-NarX-like"/>
    <property type="match status" value="1"/>
</dbReference>
<dbReference type="Pfam" id="PF02518">
    <property type="entry name" value="HATPase_c"/>
    <property type="match status" value="1"/>
</dbReference>
<feature type="transmembrane region" description="Helical" evidence="16">
    <location>
        <begin position="12"/>
        <end position="34"/>
    </location>
</feature>
<evidence type="ECO:0000313" key="19">
    <source>
        <dbReference type="EMBL" id="MFC6672024.1"/>
    </source>
</evidence>
<dbReference type="SUPFAM" id="SSF158472">
    <property type="entry name" value="HAMP domain-like"/>
    <property type="match status" value="1"/>
</dbReference>
<dbReference type="InterPro" id="IPR016380">
    <property type="entry name" value="Sig_transdc_His_kin_NarX/NarQ"/>
</dbReference>
<dbReference type="SUPFAM" id="SSF55781">
    <property type="entry name" value="GAF domain-like"/>
    <property type="match status" value="1"/>
</dbReference>
<dbReference type="RefSeq" id="WP_379910492.1">
    <property type="nucleotide sequence ID" value="NZ_JBHSWE010000001.1"/>
</dbReference>
<dbReference type="Proteomes" id="UP001596422">
    <property type="component" value="Unassembled WGS sequence"/>
</dbReference>
<dbReference type="PROSITE" id="PS50885">
    <property type="entry name" value="HAMP"/>
    <property type="match status" value="1"/>
</dbReference>
<evidence type="ECO:0000256" key="11">
    <source>
        <dbReference type="ARBA" id="ARBA00022989"/>
    </source>
</evidence>
<keyword evidence="3 14" id="KW-1003">Cell membrane</keyword>
<evidence type="ECO:0000256" key="13">
    <source>
        <dbReference type="ARBA" id="ARBA00023136"/>
    </source>
</evidence>
<keyword evidence="20" id="KW-1185">Reference proteome</keyword>
<dbReference type="InterPro" id="IPR050482">
    <property type="entry name" value="Sensor_HK_TwoCompSys"/>
</dbReference>
<dbReference type="InterPro" id="IPR011712">
    <property type="entry name" value="Sig_transdc_His_kin_sub3_dim/P"/>
</dbReference>
<comment type="catalytic activity">
    <reaction evidence="1 14">
        <text>ATP + protein L-histidine = ADP + protein N-phospho-L-histidine.</text>
        <dbReference type="EC" id="2.7.13.3"/>
    </reaction>
</comment>
<dbReference type="EMBL" id="JBHSWE010000001">
    <property type="protein sequence ID" value="MFC6672024.1"/>
    <property type="molecule type" value="Genomic_DNA"/>
</dbReference>
<feature type="coiled-coil region" evidence="15">
    <location>
        <begin position="235"/>
        <end position="269"/>
    </location>
</feature>
<keyword evidence="10 14" id="KW-0067">ATP-binding</keyword>
<dbReference type="CDD" id="cd06225">
    <property type="entry name" value="HAMP"/>
    <property type="match status" value="1"/>
</dbReference>
<dbReference type="Gene3D" id="1.20.120.960">
    <property type="entry name" value="Histidine kinase NarX, sensor domain"/>
    <property type="match status" value="1"/>
</dbReference>
<dbReference type="InterPro" id="IPR042295">
    <property type="entry name" value="NarX-like_N_sf"/>
</dbReference>
<dbReference type="Gene3D" id="1.20.5.1930">
    <property type="match status" value="1"/>
</dbReference>
<comment type="subcellular location">
    <subcellularLocation>
        <location evidence="2">Cell inner membrane</location>
        <topology evidence="2">Multi-pass membrane protein</topology>
    </subcellularLocation>
</comment>
<dbReference type="SMART" id="SM00304">
    <property type="entry name" value="HAMP"/>
    <property type="match status" value="1"/>
</dbReference>
<dbReference type="Pfam" id="PF07730">
    <property type="entry name" value="HisKA_3"/>
    <property type="match status" value="1"/>
</dbReference>
<dbReference type="InterPro" id="IPR005467">
    <property type="entry name" value="His_kinase_dom"/>
</dbReference>
<keyword evidence="12 14" id="KW-0902">Two-component regulatory system</keyword>
<keyword evidence="8 14" id="KW-0547">Nucleotide-binding</keyword>
<protein>
    <recommendedName>
        <fullName evidence="14">Sensor protein</fullName>
        <ecNumber evidence="14">2.7.13.3</ecNumber>
    </recommendedName>
</protein>
<evidence type="ECO:0000256" key="3">
    <source>
        <dbReference type="ARBA" id="ARBA00022475"/>
    </source>
</evidence>
<evidence type="ECO:0000256" key="5">
    <source>
        <dbReference type="ARBA" id="ARBA00022553"/>
    </source>
</evidence>
<dbReference type="InterPro" id="IPR003660">
    <property type="entry name" value="HAMP_dom"/>
</dbReference>
<sequence length="619" mass="69596">MRILKNSIIARFGAAMFAISLMALVSMIGSVLVAESTQGNAAGINVAGSLRMLSYRLLADTQQFLIAPSPATRRDVEQSVALFEERLRSPILGRVLTEDPLNERRQQFLQIQQTWQEQLLPEVQRALSGTGPFHQASYSDRTALFVSQIDDLVQLLERSTESRIRLLSLVQAISLFFTLVVIGIAIFDIKFSLVNPLHQLVQMARRASRGDFSARTDHQSQDELGVLGSTLNQMADELSRIYADLEKRVEKKTAQLQKTNQQLQLLYETTRRFNHGDDICHSMMPVLKQFEAIGPFSPISVTLLEPQSLRRYRHLTTRSPHRPTDCQDDSCNSCIVPESDARPHQALTIPIRKQGQYFGDLCAEYLPDQAPDDSSISLLETIVENLATALSLELKAEQEQKLSLVEERTVIARELHDSLAQSLSYLKMQVGRLQMLQRKGADAGTIDEVVEELRNGLNNAYRQLRELLTTFRLKLDQPSLEAALLSTVEEFSQRLQNPVELNYDTGHLLLTPNEEIHLLQLVREALANVVKHAQATEVRVGVSGRQNRIEVSVEDNGVGLASSYDTSVHHGLIIMQDRTRILDGELQIANRPEGGVRVQMSFVPNQIKSRNNRIQVNTQ</sequence>
<evidence type="ECO:0000256" key="7">
    <source>
        <dbReference type="ARBA" id="ARBA00022692"/>
    </source>
</evidence>
<feature type="domain" description="HAMP" evidence="18">
    <location>
        <begin position="191"/>
        <end position="243"/>
    </location>
</feature>
<evidence type="ECO:0000256" key="9">
    <source>
        <dbReference type="ARBA" id="ARBA00022777"/>
    </source>
</evidence>
<evidence type="ECO:0000256" key="15">
    <source>
        <dbReference type="SAM" id="Coils"/>
    </source>
</evidence>
<keyword evidence="9 14" id="KW-0418">Kinase</keyword>
<feature type="transmembrane region" description="Helical" evidence="16">
    <location>
        <begin position="166"/>
        <end position="187"/>
    </location>
</feature>
<evidence type="ECO:0000259" key="18">
    <source>
        <dbReference type="PROSITE" id="PS50885"/>
    </source>
</evidence>
<dbReference type="Gene3D" id="1.10.8.500">
    <property type="entry name" value="HAMP domain in histidine kinase"/>
    <property type="match status" value="1"/>
</dbReference>
<dbReference type="Pfam" id="PF13675">
    <property type="entry name" value="PilJ"/>
    <property type="match status" value="1"/>
</dbReference>
<evidence type="ECO:0000256" key="4">
    <source>
        <dbReference type="ARBA" id="ARBA00022519"/>
    </source>
</evidence>
<gene>
    <name evidence="19" type="ORF">ACFQDL_19615</name>
</gene>
<dbReference type="PANTHER" id="PTHR24421:SF10">
    <property type="entry name" value="NITRATE_NITRITE SENSOR PROTEIN NARQ"/>
    <property type="match status" value="1"/>
</dbReference>
<evidence type="ECO:0000256" key="6">
    <source>
        <dbReference type="ARBA" id="ARBA00022679"/>
    </source>
</evidence>
<dbReference type="Gene3D" id="3.30.565.10">
    <property type="entry name" value="Histidine kinase-like ATPase, C-terminal domain"/>
    <property type="match status" value="1"/>
</dbReference>
<dbReference type="PIRSF" id="PIRSF003167">
    <property type="entry name" value="STHK_NarX/NarQ"/>
    <property type="match status" value="1"/>
</dbReference>
<keyword evidence="4 14" id="KW-0997">Cell inner membrane</keyword>
<organism evidence="19 20">
    <name type="scientific">Marinobacterium aestuariivivens</name>
    <dbReference type="NCBI Taxonomy" id="1698799"/>
    <lineage>
        <taxon>Bacteria</taxon>
        <taxon>Pseudomonadati</taxon>
        <taxon>Pseudomonadota</taxon>
        <taxon>Gammaproteobacteria</taxon>
        <taxon>Oceanospirillales</taxon>
        <taxon>Oceanospirillaceae</taxon>
        <taxon>Marinobacterium</taxon>
    </lineage>
</organism>
<reference evidence="20" key="1">
    <citation type="journal article" date="2019" name="Int. J. Syst. Evol. Microbiol.">
        <title>The Global Catalogue of Microorganisms (GCM) 10K type strain sequencing project: providing services to taxonomists for standard genome sequencing and annotation.</title>
        <authorList>
            <consortium name="The Broad Institute Genomics Platform"/>
            <consortium name="The Broad Institute Genome Sequencing Center for Infectious Disease"/>
            <person name="Wu L."/>
            <person name="Ma J."/>
        </authorList>
    </citation>
    <scope>NUCLEOTIDE SEQUENCE [LARGE SCALE GENOMIC DNA]</scope>
    <source>
        <strain evidence="20">NBRC 111756</strain>
    </source>
</reference>
<comment type="caution">
    <text evidence="19">The sequence shown here is derived from an EMBL/GenBank/DDBJ whole genome shotgun (WGS) entry which is preliminary data.</text>
</comment>
<dbReference type="PANTHER" id="PTHR24421">
    <property type="entry name" value="NITRATE/NITRITE SENSOR PROTEIN NARX-RELATED"/>
    <property type="match status" value="1"/>
</dbReference>
<evidence type="ECO:0000256" key="2">
    <source>
        <dbReference type="ARBA" id="ARBA00004429"/>
    </source>
</evidence>
<dbReference type="CDD" id="cd19408">
    <property type="entry name" value="NarX_NarQ_sensor"/>
    <property type="match status" value="1"/>
</dbReference>
<keyword evidence="13 14" id="KW-0472">Membrane</keyword>
<dbReference type="InterPro" id="IPR003594">
    <property type="entry name" value="HATPase_dom"/>
</dbReference>
<evidence type="ECO:0000256" key="8">
    <source>
        <dbReference type="ARBA" id="ARBA00022741"/>
    </source>
</evidence>
<evidence type="ECO:0000313" key="20">
    <source>
        <dbReference type="Proteomes" id="UP001596422"/>
    </source>
</evidence>
<evidence type="ECO:0000256" key="16">
    <source>
        <dbReference type="SAM" id="Phobius"/>
    </source>
</evidence>
<dbReference type="SMART" id="SM00387">
    <property type="entry name" value="HATPase_c"/>
    <property type="match status" value="1"/>
</dbReference>
<evidence type="ECO:0000256" key="1">
    <source>
        <dbReference type="ARBA" id="ARBA00000085"/>
    </source>
</evidence>
<dbReference type="Pfam" id="PF00672">
    <property type="entry name" value="HAMP"/>
    <property type="match status" value="1"/>
</dbReference>
<dbReference type="InterPro" id="IPR036890">
    <property type="entry name" value="HATPase_C_sf"/>
</dbReference>
<keyword evidence="5" id="KW-0597">Phosphoprotein</keyword>
<keyword evidence="15" id="KW-0175">Coiled coil</keyword>
<dbReference type="PROSITE" id="PS50109">
    <property type="entry name" value="HIS_KIN"/>
    <property type="match status" value="1"/>
</dbReference>
<accession>A0ABW2A3R4</accession>
<evidence type="ECO:0000259" key="17">
    <source>
        <dbReference type="PROSITE" id="PS50109"/>
    </source>
</evidence>
<name>A0ABW2A3R4_9GAMM</name>
<proteinExistence type="predicted"/>
<evidence type="ECO:0000256" key="14">
    <source>
        <dbReference type="PIRNR" id="PIRNR003167"/>
    </source>
</evidence>
<evidence type="ECO:0000256" key="10">
    <source>
        <dbReference type="ARBA" id="ARBA00022840"/>
    </source>
</evidence>
<keyword evidence="11 16" id="KW-1133">Transmembrane helix</keyword>